<name>A0AAN5CJT7_9BILA</name>
<sequence>MKPISTTNVRTLINKRSILCDISSIGQTAPRPTLDINPNPFGHLTIIDSSFPPLVCMYSFTYQKLDSSSSSSSVFYNAPIIRPPSSSPEPKKAH</sequence>
<organism evidence="1 2">
    <name type="scientific">Pristionchus mayeri</name>
    <dbReference type="NCBI Taxonomy" id="1317129"/>
    <lineage>
        <taxon>Eukaryota</taxon>
        <taxon>Metazoa</taxon>
        <taxon>Ecdysozoa</taxon>
        <taxon>Nematoda</taxon>
        <taxon>Chromadorea</taxon>
        <taxon>Rhabditida</taxon>
        <taxon>Rhabditina</taxon>
        <taxon>Diplogasteromorpha</taxon>
        <taxon>Diplogasteroidea</taxon>
        <taxon>Neodiplogasteridae</taxon>
        <taxon>Pristionchus</taxon>
    </lineage>
</organism>
<gene>
    <name evidence="1" type="ORF">PMAYCL1PPCAC_15935</name>
</gene>
<accession>A0AAN5CJT7</accession>
<evidence type="ECO:0000313" key="2">
    <source>
        <dbReference type="Proteomes" id="UP001328107"/>
    </source>
</evidence>
<feature type="non-terminal residue" evidence="1">
    <location>
        <position position="94"/>
    </location>
</feature>
<protein>
    <submittedName>
        <fullName evidence="1">Uncharacterized protein</fullName>
    </submittedName>
</protein>
<reference evidence="2" key="1">
    <citation type="submission" date="2022-10" db="EMBL/GenBank/DDBJ databases">
        <title>Genome assembly of Pristionchus species.</title>
        <authorList>
            <person name="Yoshida K."/>
            <person name="Sommer R.J."/>
        </authorList>
    </citation>
    <scope>NUCLEOTIDE SEQUENCE [LARGE SCALE GENOMIC DNA]</scope>
    <source>
        <strain evidence="2">RS5460</strain>
    </source>
</reference>
<comment type="caution">
    <text evidence="1">The sequence shown here is derived from an EMBL/GenBank/DDBJ whole genome shotgun (WGS) entry which is preliminary data.</text>
</comment>
<keyword evidence="2" id="KW-1185">Reference proteome</keyword>
<dbReference type="EMBL" id="BTRK01000004">
    <property type="protein sequence ID" value="GMR45740.1"/>
    <property type="molecule type" value="Genomic_DNA"/>
</dbReference>
<dbReference type="Proteomes" id="UP001328107">
    <property type="component" value="Unassembled WGS sequence"/>
</dbReference>
<proteinExistence type="predicted"/>
<evidence type="ECO:0000313" key="1">
    <source>
        <dbReference type="EMBL" id="GMR45740.1"/>
    </source>
</evidence>
<dbReference type="AlphaFoldDB" id="A0AAN5CJT7"/>